<comment type="caution">
    <text evidence="1">The sequence shown here is derived from an EMBL/GenBank/DDBJ whole genome shotgun (WGS) entry which is preliminary data.</text>
</comment>
<proteinExistence type="predicted"/>
<evidence type="ECO:0000313" key="1">
    <source>
        <dbReference type="EMBL" id="MCI68563.1"/>
    </source>
</evidence>
<accession>A0A392U4X4</accession>
<dbReference type="Proteomes" id="UP000265520">
    <property type="component" value="Unassembled WGS sequence"/>
</dbReference>
<evidence type="ECO:0000313" key="2">
    <source>
        <dbReference type="Proteomes" id="UP000265520"/>
    </source>
</evidence>
<name>A0A392U4X4_9FABA</name>
<dbReference type="AlphaFoldDB" id="A0A392U4X4"/>
<keyword evidence="2" id="KW-1185">Reference proteome</keyword>
<sequence length="65" mass="7442">MLTPLEEEELMREAKAMNDGFGENLDGMIPIYYIQAPKKNKDRNPVDKCQGVLIPIMQVLMEDES</sequence>
<dbReference type="EMBL" id="LXQA010738845">
    <property type="protein sequence ID" value="MCI68563.1"/>
    <property type="molecule type" value="Genomic_DNA"/>
</dbReference>
<reference evidence="1 2" key="1">
    <citation type="journal article" date="2018" name="Front. Plant Sci.">
        <title>Red Clover (Trifolium pratense) and Zigzag Clover (T. medium) - A Picture of Genomic Similarities and Differences.</title>
        <authorList>
            <person name="Dluhosova J."/>
            <person name="Istvanek J."/>
            <person name="Nedelnik J."/>
            <person name="Repkova J."/>
        </authorList>
    </citation>
    <scope>NUCLEOTIDE SEQUENCE [LARGE SCALE GENOMIC DNA]</scope>
    <source>
        <strain evidence="2">cv. 10/8</strain>
        <tissue evidence="1">Leaf</tissue>
    </source>
</reference>
<protein>
    <submittedName>
        <fullName evidence="1">Uncharacterized protein</fullName>
    </submittedName>
</protein>
<organism evidence="1 2">
    <name type="scientific">Trifolium medium</name>
    <dbReference type="NCBI Taxonomy" id="97028"/>
    <lineage>
        <taxon>Eukaryota</taxon>
        <taxon>Viridiplantae</taxon>
        <taxon>Streptophyta</taxon>
        <taxon>Embryophyta</taxon>
        <taxon>Tracheophyta</taxon>
        <taxon>Spermatophyta</taxon>
        <taxon>Magnoliopsida</taxon>
        <taxon>eudicotyledons</taxon>
        <taxon>Gunneridae</taxon>
        <taxon>Pentapetalae</taxon>
        <taxon>rosids</taxon>
        <taxon>fabids</taxon>
        <taxon>Fabales</taxon>
        <taxon>Fabaceae</taxon>
        <taxon>Papilionoideae</taxon>
        <taxon>50 kb inversion clade</taxon>
        <taxon>NPAAA clade</taxon>
        <taxon>Hologalegina</taxon>
        <taxon>IRL clade</taxon>
        <taxon>Trifolieae</taxon>
        <taxon>Trifolium</taxon>
    </lineage>
</organism>
<feature type="non-terminal residue" evidence="1">
    <location>
        <position position="65"/>
    </location>
</feature>